<accession>A0A5C6E471</accession>
<dbReference type="EMBL" id="SJPW01000013">
    <property type="protein sequence ID" value="TWU44453.1"/>
    <property type="molecule type" value="Genomic_DNA"/>
</dbReference>
<reference evidence="1 2" key="1">
    <citation type="submission" date="2019-02" db="EMBL/GenBank/DDBJ databases">
        <title>Deep-cultivation of Planctomycetes and their phenomic and genomic characterization uncovers novel biology.</title>
        <authorList>
            <person name="Wiegand S."/>
            <person name="Jogler M."/>
            <person name="Boedeker C."/>
            <person name="Pinto D."/>
            <person name="Vollmers J."/>
            <person name="Rivas-Marin E."/>
            <person name="Kohn T."/>
            <person name="Peeters S.H."/>
            <person name="Heuer A."/>
            <person name="Rast P."/>
            <person name="Oberbeckmann S."/>
            <person name="Bunk B."/>
            <person name="Jeske O."/>
            <person name="Meyerdierks A."/>
            <person name="Storesund J.E."/>
            <person name="Kallscheuer N."/>
            <person name="Luecker S."/>
            <person name="Lage O.M."/>
            <person name="Pohl T."/>
            <person name="Merkel B.J."/>
            <person name="Hornburger P."/>
            <person name="Mueller R.-W."/>
            <person name="Bruemmer F."/>
            <person name="Labrenz M."/>
            <person name="Spormann A.M."/>
            <person name="Op Den Camp H."/>
            <person name="Overmann J."/>
            <person name="Amann R."/>
            <person name="Jetten M.S.M."/>
            <person name="Mascher T."/>
            <person name="Medema M.H."/>
            <person name="Devos D.P."/>
            <person name="Kaster A.-K."/>
            <person name="Ovreas L."/>
            <person name="Rohde M."/>
            <person name="Galperin M.Y."/>
            <person name="Jogler C."/>
        </authorList>
    </citation>
    <scope>NUCLEOTIDE SEQUENCE [LARGE SCALE GENOMIC DNA]</scope>
    <source>
        <strain evidence="1 2">Poly51</strain>
    </source>
</reference>
<evidence type="ECO:0000313" key="1">
    <source>
        <dbReference type="EMBL" id="TWU44453.1"/>
    </source>
</evidence>
<gene>
    <name evidence="1" type="ORF">Poly51_61390</name>
</gene>
<evidence type="ECO:0000313" key="2">
    <source>
        <dbReference type="Proteomes" id="UP000318288"/>
    </source>
</evidence>
<sequence>MSHHYSKDQRDLTPSQRADTVVFDYLLNAIRPKVLIVHGNLPIRHLERILKVCIKKDEFVSHKLNDFTLDIIAAKVHFSRVSREYLRDFGTRVKNHVGASAIAHRI</sequence>
<organism evidence="1 2">
    <name type="scientific">Rubripirellula tenax</name>
    <dbReference type="NCBI Taxonomy" id="2528015"/>
    <lineage>
        <taxon>Bacteria</taxon>
        <taxon>Pseudomonadati</taxon>
        <taxon>Planctomycetota</taxon>
        <taxon>Planctomycetia</taxon>
        <taxon>Pirellulales</taxon>
        <taxon>Pirellulaceae</taxon>
        <taxon>Rubripirellula</taxon>
    </lineage>
</organism>
<name>A0A5C6E471_9BACT</name>
<protein>
    <submittedName>
        <fullName evidence="1">Uncharacterized protein</fullName>
    </submittedName>
</protein>
<proteinExistence type="predicted"/>
<dbReference type="Proteomes" id="UP000318288">
    <property type="component" value="Unassembled WGS sequence"/>
</dbReference>
<comment type="caution">
    <text evidence="1">The sequence shown here is derived from an EMBL/GenBank/DDBJ whole genome shotgun (WGS) entry which is preliminary data.</text>
</comment>
<keyword evidence="2" id="KW-1185">Reference proteome</keyword>
<dbReference type="AlphaFoldDB" id="A0A5C6E471"/>